<organism evidence="3 4">
    <name type="scientific">Ideonella livida</name>
    <dbReference type="NCBI Taxonomy" id="2707176"/>
    <lineage>
        <taxon>Bacteria</taxon>
        <taxon>Pseudomonadati</taxon>
        <taxon>Pseudomonadota</taxon>
        <taxon>Betaproteobacteria</taxon>
        <taxon>Burkholderiales</taxon>
        <taxon>Sphaerotilaceae</taxon>
        <taxon>Ideonella</taxon>
    </lineage>
</organism>
<comment type="caution">
    <text evidence="3">The sequence shown here is derived from an EMBL/GenBank/DDBJ whole genome shotgun (WGS) entry which is preliminary data.</text>
</comment>
<dbReference type="Pfam" id="PF13501">
    <property type="entry name" value="SoxY"/>
    <property type="match status" value="1"/>
</dbReference>
<dbReference type="InterPro" id="IPR032711">
    <property type="entry name" value="SoxY"/>
</dbReference>
<dbReference type="RefSeq" id="WP_163458870.1">
    <property type="nucleotide sequence ID" value="NZ_JAAGOH010000022.1"/>
</dbReference>
<evidence type="ECO:0000256" key="1">
    <source>
        <dbReference type="SAM" id="SignalP"/>
    </source>
</evidence>
<sequence>MHTRREALAHTAALTALLAGTGLWPAAAQPAPPRPASASAPPGSPLPAWPAAAFAARPVAAVYPALGLPVPEPSALVSLRVPALAEDGTSVAVSVSVAVPAGAPGVQRLLVLVAHNPVPLAAVFEVGDAVAPQVALRVKMAQDTAVYAVAVLADGRALYARQEVTVALGGCGQTV</sequence>
<feature type="domain" description="Ig-like SoxY" evidence="2">
    <location>
        <begin position="72"/>
        <end position="171"/>
    </location>
</feature>
<keyword evidence="1" id="KW-0732">Signal</keyword>
<evidence type="ECO:0000259" key="2">
    <source>
        <dbReference type="Pfam" id="PF13501"/>
    </source>
</evidence>
<dbReference type="InterPro" id="IPR038162">
    <property type="entry name" value="SoxY_sf"/>
</dbReference>
<keyword evidence="4" id="KW-1185">Reference proteome</keyword>
<name>A0A7C9TKX5_9BURK</name>
<dbReference type="AlphaFoldDB" id="A0A7C9TKX5"/>
<dbReference type="Gene3D" id="2.60.40.2470">
    <property type="entry name" value="SoxY domain"/>
    <property type="match status" value="1"/>
</dbReference>
<evidence type="ECO:0000313" key="3">
    <source>
        <dbReference type="EMBL" id="NDY92818.1"/>
    </source>
</evidence>
<dbReference type="PROSITE" id="PS51318">
    <property type="entry name" value="TAT"/>
    <property type="match status" value="1"/>
</dbReference>
<evidence type="ECO:0000313" key="4">
    <source>
        <dbReference type="Proteomes" id="UP000484255"/>
    </source>
</evidence>
<accession>A0A7C9TKX5</accession>
<dbReference type="Proteomes" id="UP000484255">
    <property type="component" value="Unassembled WGS sequence"/>
</dbReference>
<feature type="signal peptide" evidence="1">
    <location>
        <begin position="1"/>
        <end position="28"/>
    </location>
</feature>
<proteinExistence type="predicted"/>
<reference evidence="3 4" key="1">
    <citation type="submission" date="2020-02" db="EMBL/GenBank/DDBJ databases">
        <title>Ideonella bacterium strain TBM-1.</title>
        <authorList>
            <person name="Chen W.-M."/>
        </authorList>
    </citation>
    <scope>NUCLEOTIDE SEQUENCE [LARGE SCALE GENOMIC DNA]</scope>
    <source>
        <strain evidence="3 4">TBM-1</strain>
    </source>
</reference>
<protein>
    <submittedName>
        <fullName evidence="3">Thiosulfate oxidation carrier protein SoxY</fullName>
    </submittedName>
</protein>
<gene>
    <name evidence="3" type="ORF">G3A44_16625</name>
</gene>
<feature type="chain" id="PRO_5029018684" evidence="1">
    <location>
        <begin position="29"/>
        <end position="175"/>
    </location>
</feature>
<dbReference type="EMBL" id="JAAGOH010000022">
    <property type="protein sequence ID" value="NDY92818.1"/>
    <property type="molecule type" value="Genomic_DNA"/>
</dbReference>
<dbReference type="InterPro" id="IPR006311">
    <property type="entry name" value="TAT_signal"/>
</dbReference>